<dbReference type="EMBL" id="CAJZBQ010000051">
    <property type="protein sequence ID" value="CAG9330584.1"/>
    <property type="molecule type" value="Genomic_DNA"/>
</dbReference>
<name>A0AAU9JXV5_9CILI</name>
<dbReference type="PANTHER" id="PTHR43333">
    <property type="entry name" value="2-HACID_DH_C DOMAIN-CONTAINING PROTEIN"/>
    <property type="match status" value="1"/>
</dbReference>
<gene>
    <name evidence="4" type="ORF">BSTOLATCC_MIC51166</name>
</gene>
<evidence type="ECO:0000256" key="1">
    <source>
        <dbReference type="ARBA" id="ARBA00023002"/>
    </source>
</evidence>
<dbReference type="PANTHER" id="PTHR43333:SF1">
    <property type="entry name" value="D-ISOMER SPECIFIC 2-HYDROXYACID DEHYDROGENASE NAD-BINDING DOMAIN-CONTAINING PROTEIN"/>
    <property type="match status" value="1"/>
</dbReference>
<dbReference type="Gene3D" id="3.40.50.720">
    <property type="entry name" value="NAD(P)-binding Rossmann-like Domain"/>
    <property type="match status" value="2"/>
</dbReference>
<accession>A0AAU9JXV5</accession>
<protein>
    <recommendedName>
        <fullName evidence="3">D-isomer specific 2-hydroxyacid dehydrogenase NAD-binding domain-containing protein</fullName>
    </recommendedName>
</protein>
<dbReference type="SUPFAM" id="SSF51735">
    <property type="entry name" value="NAD(P)-binding Rossmann-fold domains"/>
    <property type="match status" value="1"/>
</dbReference>
<sequence>MSTERHVVTVLIFERYGNQLLEEMGKIALKYPELQIACFLHFNDFKESNHWGNTDILVLHIRSQTELDESLANNPIKWVHSLSAGVDTIIHSELLRSMNIPLTNAKGAYDRGIAEWCITSMLYFQKNMQLLFEQQKNHSYKLFQMPTLYRTTLVILGYGSIGRYVAKLAKVFGMRIIGIKQTASEPDEYAEEIVEISRLHEFLPQADFFVMALPKHSLTVDIIGAKELSLLKNSAVLINVGRGINLDEGALIQALYTRTIRGAALDVFKNEPLSADSRLWDTPNILLTPHNCAVVDNVIELSVNVFEKHLKEFFEGSIKSSVDFNKGY</sequence>
<organism evidence="4 5">
    <name type="scientific">Blepharisma stoltei</name>
    <dbReference type="NCBI Taxonomy" id="1481888"/>
    <lineage>
        <taxon>Eukaryota</taxon>
        <taxon>Sar</taxon>
        <taxon>Alveolata</taxon>
        <taxon>Ciliophora</taxon>
        <taxon>Postciliodesmatophora</taxon>
        <taxon>Heterotrichea</taxon>
        <taxon>Heterotrichida</taxon>
        <taxon>Blepharismidae</taxon>
        <taxon>Blepharisma</taxon>
    </lineage>
</organism>
<keyword evidence="5" id="KW-1185">Reference proteome</keyword>
<dbReference type="InterPro" id="IPR006140">
    <property type="entry name" value="D-isomer_DH_NAD-bd"/>
</dbReference>
<evidence type="ECO:0000313" key="5">
    <source>
        <dbReference type="Proteomes" id="UP001162131"/>
    </source>
</evidence>
<dbReference type="GO" id="GO:0016491">
    <property type="term" value="F:oxidoreductase activity"/>
    <property type="evidence" value="ECO:0007669"/>
    <property type="project" value="UniProtKB-KW"/>
</dbReference>
<reference evidence="4" key="1">
    <citation type="submission" date="2021-09" db="EMBL/GenBank/DDBJ databases">
        <authorList>
            <consortium name="AG Swart"/>
            <person name="Singh M."/>
            <person name="Singh A."/>
            <person name="Seah K."/>
            <person name="Emmerich C."/>
        </authorList>
    </citation>
    <scope>NUCLEOTIDE SEQUENCE</scope>
    <source>
        <strain evidence="4">ATCC30299</strain>
    </source>
</reference>
<proteinExistence type="predicted"/>
<comment type="caution">
    <text evidence="4">The sequence shown here is derived from an EMBL/GenBank/DDBJ whole genome shotgun (WGS) entry which is preliminary data.</text>
</comment>
<dbReference type="SUPFAM" id="SSF52283">
    <property type="entry name" value="Formate/glycerate dehydrogenase catalytic domain-like"/>
    <property type="match status" value="1"/>
</dbReference>
<feature type="domain" description="D-isomer specific 2-hydroxyacid dehydrogenase NAD-binding" evidence="3">
    <location>
        <begin position="119"/>
        <end position="291"/>
    </location>
</feature>
<evidence type="ECO:0000259" key="3">
    <source>
        <dbReference type="Pfam" id="PF02826"/>
    </source>
</evidence>
<evidence type="ECO:0000256" key="2">
    <source>
        <dbReference type="ARBA" id="ARBA00023027"/>
    </source>
</evidence>
<dbReference type="CDD" id="cd05300">
    <property type="entry name" value="2-Hacid_dh_1"/>
    <property type="match status" value="1"/>
</dbReference>
<dbReference type="AlphaFoldDB" id="A0AAU9JXV5"/>
<dbReference type="GO" id="GO:0051287">
    <property type="term" value="F:NAD binding"/>
    <property type="evidence" value="ECO:0007669"/>
    <property type="project" value="InterPro"/>
</dbReference>
<dbReference type="InterPro" id="IPR036291">
    <property type="entry name" value="NAD(P)-bd_dom_sf"/>
</dbReference>
<keyword evidence="2" id="KW-0520">NAD</keyword>
<dbReference type="Pfam" id="PF02826">
    <property type="entry name" value="2-Hacid_dh_C"/>
    <property type="match status" value="1"/>
</dbReference>
<evidence type="ECO:0000313" key="4">
    <source>
        <dbReference type="EMBL" id="CAG9330584.1"/>
    </source>
</evidence>
<dbReference type="Proteomes" id="UP001162131">
    <property type="component" value="Unassembled WGS sequence"/>
</dbReference>
<keyword evidence="1" id="KW-0560">Oxidoreductase</keyword>